<dbReference type="OrthoDB" id="135105at2"/>
<evidence type="ECO:0000259" key="2">
    <source>
        <dbReference type="PROSITE" id="PS50837"/>
    </source>
</evidence>
<accession>A0A1T4YP81</accession>
<dbReference type="Pfam" id="PF05729">
    <property type="entry name" value="NACHT"/>
    <property type="match status" value="1"/>
</dbReference>
<protein>
    <submittedName>
        <fullName evidence="3">NACHT domain-containing protein</fullName>
    </submittedName>
</protein>
<dbReference type="InterPro" id="IPR027417">
    <property type="entry name" value="P-loop_NTPase"/>
</dbReference>
<organism evidence="3 4">
    <name type="scientific">Prosthecobacter debontii</name>
    <dbReference type="NCBI Taxonomy" id="48467"/>
    <lineage>
        <taxon>Bacteria</taxon>
        <taxon>Pseudomonadati</taxon>
        <taxon>Verrucomicrobiota</taxon>
        <taxon>Verrucomicrobiia</taxon>
        <taxon>Verrucomicrobiales</taxon>
        <taxon>Verrucomicrobiaceae</taxon>
        <taxon>Prosthecobacter</taxon>
    </lineage>
</organism>
<name>A0A1T4YP81_9BACT</name>
<evidence type="ECO:0000313" key="4">
    <source>
        <dbReference type="Proteomes" id="UP000190774"/>
    </source>
</evidence>
<evidence type="ECO:0000256" key="1">
    <source>
        <dbReference type="SAM" id="MobiDB-lite"/>
    </source>
</evidence>
<dbReference type="Proteomes" id="UP000190774">
    <property type="component" value="Unassembled WGS sequence"/>
</dbReference>
<dbReference type="STRING" id="48467.SAMN02745166_03796"/>
<evidence type="ECO:0000313" key="3">
    <source>
        <dbReference type="EMBL" id="SKB03378.1"/>
    </source>
</evidence>
<keyword evidence="4" id="KW-1185">Reference proteome</keyword>
<reference evidence="4" key="1">
    <citation type="submission" date="2017-02" db="EMBL/GenBank/DDBJ databases">
        <authorList>
            <person name="Varghese N."/>
            <person name="Submissions S."/>
        </authorList>
    </citation>
    <scope>NUCLEOTIDE SEQUENCE [LARGE SCALE GENOMIC DNA]</scope>
    <source>
        <strain evidence="4">ATCC 700200</strain>
    </source>
</reference>
<gene>
    <name evidence="3" type="ORF">SAMN02745166_03796</name>
</gene>
<feature type="domain" description="NACHT" evidence="2">
    <location>
        <begin position="456"/>
        <end position="596"/>
    </location>
</feature>
<dbReference type="EMBL" id="FUYE01000015">
    <property type="protein sequence ID" value="SKB03378.1"/>
    <property type="molecule type" value="Genomic_DNA"/>
</dbReference>
<dbReference type="PROSITE" id="PS50837">
    <property type="entry name" value="NACHT"/>
    <property type="match status" value="1"/>
</dbReference>
<dbReference type="AlphaFoldDB" id="A0A1T4YP81"/>
<proteinExistence type="predicted"/>
<dbReference type="Gene3D" id="3.40.50.300">
    <property type="entry name" value="P-loop containing nucleotide triphosphate hydrolases"/>
    <property type="match status" value="1"/>
</dbReference>
<dbReference type="InterPro" id="IPR007111">
    <property type="entry name" value="NACHT_NTPase"/>
</dbReference>
<sequence>MRRLTDTVSALALKAYPNQTKGALPRFGILAPHGFGHGRVSHRAKYPSLRLPGLSGFSIIRPMKFPARTCCRLAGIGIGVAIGGPLVGYAGSLLGDMTYDLLGDTLGSEEQLGDSIGGLLGNIAADAFPRAFQAPADYPDFKHDFRRALILSLEQALRGPVPRRYAQSVGQSAAKHSLITRCLNQAADHLRSQMQQAVKKGDSAAFEALFPAGQVDSAFLDLQDDSLASTADTLLAQWYDTVLAPVIESLCATDLPHLGGASEFRRQTLAALAIEFPAAFGSVLKDKDHQRLRIATQRLMLNEVRRTVQRLPQQIAGLNAKLTAFITAHETDSALLAAMDGKLDALQSSVDHGDTQSKARDATTHAYLENLTANQLHITAITRYKANLTARFSIHNAVGIPAVEDPKQKQGPDKIVDLFVQPTCTEQRVSPEEMQEAMKNGQTKTEALLPRLVKDRRVVLLADPGMGKSTLIQWLVTALAAPVPSKDIAPFGKIIPLPIILREVVRDMPRELEKWTWATLLETFLRHRHDEHKPAMAAPLATDDTTWTALLESPEAWFMLDGLDEIGDPAKRRALRDAIWEGFEAHPQARFLITSRVVGYDEAEVHKRLESTPPADHTRDLNSRQLAQLMVHTWLAELLYLAPLYIHLVSFFAEVLHKLKTGLAKAGGRPPSPSRREAPSPLNPLREFAAQLGPLLLHRSEIEQLPEPHTAFSRFARVRIHKVDPTPHQLLPFNPCAPILSTSALMSPKTLSKLPSSPKITPFQTLPAACASCATSSPNTLALCRSFAKPPAAMSASWSKLFTKAKFPSASSIHACPVTSPALKTAWPRPTASMPPSLLLMAPPSSLRPLHPQIPPLPVWPCWWPSATASLRSAPAIKPACVNMPTFGWRPRSDAS</sequence>
<feature type="region of interest" description="Disordered" evidence="1">
    <location>
        <begin position="663"/>
        <end position="682"/>
    </location>
</feature>